<evidence type="ECO:0000256" key="2">
    <source>
        <dbReference type="ARBA" id="ARBA00022475"/>
    </source>
</evidence>
<feature type="transmembrane region" description="Helical" evidence="7">
    <location>
        <begin position="363"/>
        <end position="386"/>
    </location>
</feature>
<reference evidence="10 11" key="1">
    <citation type="submission" date="2021-04" db="EMBL/GenBank/DDBJ databases">
        <title>Complete genome sequence of Stygiolobus sp. KN-1.</title>
        <authorList>
            <person name="Nakamura K."/>
            <person name="Sakai H."/>
            <person name="Kurosawa N."/>
        </authorList>
    </citation>
    <scope>NUCLEOTIDE SEQUENCE [LARGE SCALE GENOMIC DNA]</scope>
    <source>
        <strain evidence="10 11">KN-1</strain>
    </source>
</reference>
<organism evidence="10 11">
    <name type="scientific">Stygiolobus caldivivus</name>
    <dbReference type="NCBI Taxonomy" id="2824673"/>
    <lineage>
        <taxon>Archaea</taxon>
        <taxon>Thermoproteota</taxon>
        <taxon>Thermoprotei</taxon>
        <taxon>Sulfolobales</taxon>
        <taxon>Sulfolobaceae</taxon>
        <taxon>Stygiolobus</taxon>
    </lineage>
</organism>
<evidence type="ECO:0000256" key="1">
    <source>
        <dbReference type="ARBA" id="ARBA00004651"/>
    </source>
</evidence>
<feature type="domain" description="ABC3 transporter permease C-terminal" evidence="8">
    <location>
        <begin position="269"/>
        <end position="393"/>
    </location>
</feature>
<protein>
    <submittedName>
        <fullName evidence="10">Multidrug ABC transporter substrate-binding protein</fullName>
    </submittedName>
</protein>
<evidence type="ECO:0000256" key="3">
    <source>
        <dbReference type="ARBA" id="ARBA00022692"/>
    </source>
</evidence>
<gene>
    <name evidence="10" type="ORF">KN1_22190</name>
</gene>
<dbReference type="PANTHER" id="PTHR30572:SF4">
    <property type="entry name" value="ABC TRANSPORTER PERMEASE YTRF"/>
    <property type="match status" value="1"/>
</dbReference>
<dbReference type="Pfam" id="PF02687">
    <property type="entry name" value="FtsX"/>
    <property type="match status" value="1"/>
</dbReference>
<evidence type="ECO:0000259" key="9">
    <source>
        <dbReference type="Pfam" id="PF12704"/>
    </source>
</evidence>
<evidence type="ECO:0000256" key="5">
    <source>
        <dbReference type="ARBA" id="ARBA00023136"/>
    </source>
</evidence>
<dbReference type="GeneID" id="66163950"/>
<dbReference type="RefSeq" id="WP_221287603.1">
    <property type="nucleotide sequence ID" value="NZ_AP024597.1"/>
</dbReference>
<dbReference type="InterPro" id="IPR050250">
    <property type="entry name" value="Macrolide_Exporter_MacB"/>
</dbReference>
<keyword evidence="2" id="KW-1003">Cell membrane</keyword>
<dbReference type="EMBL" id="AP024597">
    <property type="protein sequence ID" value="BCU70922.1"/>
    <property type="molecule type" value="Genomic_DNA"/>
</dbReference>
<keyword evidence="11" id="KW-1185">Reference proteome</keyword>
<proteinExistence type="inferred from homology"/>
<keyword evidence="5 7" id="KW-0472">Membrane</keyword>
<dbReference type="PANTHER" id="PTHR30572">
    <property type="entry name" value="MEMBRANE COMPONENT OF TRANSPORTER-RELATED"/>
    <property type="match status" value="1"/>
</dbReference>
<feature type="transmembrane region" description="Helical" evidence="7">
    <location>
        <begin position="312"/>
        <end position="335"/>
    </location>
</feature>
<name>A0A8D5ZK67_9CREN</name>
<evidence type="ECO:0000256" key="6">
    <source>
        <dbReference type="ARBA" id="ARBA00038076"/>
    </source>
</evidence>
<dbReference type="InterPro" id="IPR025857">
    <property type="entry name" value="MacB_PCD"/>
</dbReference>
<dbReference type="Pfam" id="PF12704">
    <property type="entry name" value="MacB_PCD"/>
    <property type="match status" value="1"/>
</dbReference>
<dbReference type="GO" id="GO:0022857">
    <property type="term" value="F:transmembrane transporter activity"/>
    <property type="evidence" value="ECO:0007669"/>
    <property type="project" value="TreeGrafter"/>
</dbReference>
<feature type="transmembrane region" description="Helical" evidence="7">
    <location>
        <begin position="21"/>
        <end position="42"/>
    </location>
</feature>
<dbReference type="AlphaFoldDB" id="A0A8D5ZK67"/>
<dbReference type="InterPro" id="IPR003838">
    <property type="entry name" value="ABC3_permease_C"/>
</dbReference>
<dbReference type="Proteomes" id="UP000825123">
    <property type="component" value="Chromosome"/>
</dbReference>
<keyword evidence="4 7" id="KW-1133">Transmembrane helix</keyword>
<evidence type="ECO:0000256" key="7">
    <source>
        <dbReference type="SAM" id="Phobius"/>
    </source>
</evidence>
<evidence type="ECO:0000313" key="10">
    <source>
        <dbReference type="EMBL" id="BCU70922.1"/>
    </source>
</evidence>
<sequence>MRAVDTFAYAFSSLFERKTRAILVILGILVGPLIVVSLIATIQGFDIGLTQDLTSFFSPLNIYLSPKGQGTLNPYVINSISHLPGVKAVVPYYLIPAYIATPKGLEPTVIFSMDISYIKVVIPGLKLQSGILPSETSYNELDVGYYIANPQYSGQPTYHTGDIMVTYILYPDGQKEAKTFLVVGQLAQLTSFGGANFNQALYAPFSLGESVCGTNYSGAIVVASSEAEVPTLVNEIKDEFGNYVQVTASTQILHLVNEELSSFEALLLVAGVASFVVAFFTVLATMFTAVVERTREIGLLMSLGFTRTQVMLTFLTEATIMGIIGGGIGTILGYLGSFALTSLAFSAGGRHNAAFQIQPSISILQLIGIFLVIVLITTIAGIVPAYRASKIEPAKALRYEV</sequence>
<comment type="subcellular location">
    <subcellularLocation>
        <location evidence="1">Cell membrane</location>
        <topology evidence="1">Multi-pass membrane protein</topology>
    </subcellularLocation>
</comment>
<feature type="transmembrane region" description="Helical" evidence="7">
    <location>
        <begin position="265"/>
        <end position="291"/>
    </location>
</feature>
<evidence type="ECO:0000259" key="8">
    <source>
        <dbReference type="Pfam" id="PF02687"/>
    </source>
</evidence>
<comment type="similarity">
    <text evidence="6">Belongs to the ABC-4 integral membrane protein family.</text>
</comment>
<evidence type="ECO:0000256" key="4">
    <source>
        <dbReference type="ARBA" id="ARBA00022989"/>
    </source>
</evidence>
<feature type="domain" description="MacB-like periplasmic core" evidence="9">
    <location>
        <begin position="22"/>
        <end position="238"/>
    </location>
</feature>
<accession>A0A8D5ZK67</accession>
<dbReference type="GO" id="GO:0005886">
    <property type="term" value="C:plasma membrane"/>
    <property type="evidence" value="ECO:0007669"/>
    <property type="project" value="UniProtKB-SubCell"/>
</dbReference>
<evidence type="ECO:0000313" key="11">
    <source>
        <dbReference type="Proteomes" id="UP000825123"/>
    </source>
</evidence>
<keyword evidence="3 7" id="KW-0812">Transmembrane</keyword>
<dbReference type="KEGG" id="csty:KN1_22190"/>